<dbReference type="Proteomes" id="UP001150238">
    <property type="component" value="Unassembled WGS sequence"/>
</dbReference>
<gene>
    <name evidence="1" type="ORF">C8J55DRAFT_374321</name>
</gene>
<comment type="caution">
    <text evidence="1">The sequence shown here is derived from an EMBL/GenBank/DDBJ whole genome shotgun (WGS) entry which is preliminary data.</text>
</comment>
<organism evidence="1 2">
    <name type="scientific">Lentinula lateritia</name>
    <dbReference type="NCBI Taxonomy" id="40482"/>
    <lineage>
        <taxon>Eukaryota</taxon>
        <taxon>Fungi</taxon>
        <taxon>Dikarya</taxon>
        <taxon>Basidiomycota</taxon>
        <taxon>Agaricomycotina</taxon>
        <taxon>Agaricomycetes</taxon>
        <taxon>Agaricomycetidae</taxon>
        <taxon>Agaricales</taxon>
        <taxon>Marasmiineae</taxon>
        <taxon>Omphalotaceae</taxon>
        <taxon>Lentinula</taxon>
    </lineage>
</organism>
<reference evidence="1" key="1">
    <citation type="submission" date="2022-08" db="EMBL/GenBank/DDBJ databases">
        <authorList>
            <consortium name="DOE Joint Genome Institute"/>
            <person name="Min B."/>
            <person name="Riley R."/>
            <person name="Sierra-Patev S."/>
            <person name="Naranjo-Ortiz M."/>
            <person name="Looney B."/>
            <person name="Konkel Z."/>
            <person name="Slot J.C."/>
            <person name="Sakamoto Y."/>
            <person name="Steenwyk J.L."/>
            <person name="Rokas A."/>
            <person name="Carro J."/>
            <person name="Camarero S."/>
            <person name="Ferreira P."/>
            <person name="Molpeceres G."/>
            <person name="Ruiz-Duenas F.J."/>
            <person name="Serrano A."/>
            <person name="Henrissat B."/>
            <person name="Drula E."/>
            <person name="Hughes K.W."/>
            <person name="Mata J.L."/>
            <person name="Ishikawa N.K."/>
            <person name="Vargas-Isla R."/>
            <person name="Ushijima S."/>
            <person name="Smith C.A."/>
            <person name="Ahrendt S."/>
            <person name="Andreopoulos W."/>
            <person name="He G."/>
            <person name="Labutti K."/>
            <person name="Lipzen A."/>
            <person name="Ng V."/>
            <person name="Sandor L."/>
            <person name="Barry K."/>
            <person name="Martinez A.T."/>
            <person name="Xiao Y."/>
            <person name="Gibbons J.G."/>
            <person name="Terashima K."/>
            <person name="Hibbett D.S."/>
            <person name="Grigoriev I.V."/>
        </authorList>
    </citation>
    <scope>NUCLEOTIDE SEQUENCE</scope>
    <source>
        <strain evidence="1">Sp2 HRB7682 ss15</strain>
    </source>
</reference>
<name>A0A9W8ZYN3_9AGAR</name>
<reference evidence="1" key="2">
    <citation type="journal article" date="2023" name="Proc. Natl. Acad. Sci. U.S.A.">
        <title>A global phylogenomic analysis of the shiitake genus Lentinula.</title>
        <authorList>
            <person name="Sierra-Patev S."/>
            <person name="Min B."/>
            <person name="Naranjo-Ortiz M."/>
            <person name="Looney B."/>
            <person name="Konkel Z."/>
            <person name="Slot J.C."/>
            <person name="Sakamoto Y."/>
            <person name="Steenwyk J.L."/>
            <person name="Rokas A."/>
            <person name="Carro J."/>
            <person name="Camarero S."/>
            <person name="Ferreira P."/>
            <person name="Molpeceres G."/>
            <person name="Ruiz-Duenas F.J."/>
            <person name="Serrano A."/>
            <person name="Henrissat B."/>
            <person name="Drula E."/>
            <person name="Hughes K.W."/>
            <person name="Mata J.L."/>
            <person name="Ishikawa N.K."/>
            <person name="Vargas-Isla R."/>
            <person name="Ushijima S."/>
            <person name="Smith C.A."/>
            <person name="Donoghue J."/>
            <person name="Ahrendt S."/>
            <person name="Andreopoulos W."/>
            <person name="He G."/>
            <person name="LaButti K."/>
            <person name="Lipzen A."/>
            <person name="Ng V."/>
            <person name="Riley R."/>
            <person name="Sandor L."/>
            <person name="Barry K."/>
            <person name="Martinez A.T."/>
            <person name="Xiao Y."/>
            <person name="Gibbons J.G."/>
            <person name="Terashima K."/>
            <person name="Grigoriev I.V."/>
            <person name="Hibbett D."/>
        </authorList>
    </citation>
    <scope>NUCLEOTIDE SEQUENCE</scope>
    <source>
        <strain evidence="1">Sp2 HRB7682 ss15</strain>
    </source>
</reference>
<evidence type="ECO:0000313" key="2">
    <source>
        <dbReference type="Proteomes" id="UP001150238"/>
    </source>
</evidence>
<evidence type="ECO:0000313" key="1">
    <source>
        <dbReference type="EMBL" id="KAJ4470387.1"/>
    </source>
</evidence>
<accession>A0A9W8ZYN3</accession>
<feature type="non-terminal residue" evidence="1">
    <location>
        <position position="89"/>
    </location>
</feature>
<protein>
    <submittedName>
        <fullName evidence="1">Uncharacterized protein</fullName>
    </submittedName>
</protein>
<proteinExistence type="predicted"/>
<dbReference type="EMBL" id="JANVFS010000032">
    <property type="protein sequence ID" value="KAJ4470387.1"/>
    <property type="molecule type" value="Genomic_DNA"/>
</dbReference>
<sequence>TFHSLLCPLLVYFNILIRYVFLMAADAHLGPAFAKQTSEYVSSLLRMEAEFQWPYVMEYHASYMNLRRQEMKCGNYLGWGPIDDQLYIR</sequence>
<feature type="non-terminal residue" evidence="1">
    <location>
        <position position="1"/>
    </location>
</feature>
<dbReference type="AlphaFoldDB" id="A0A9W8ZYN3"/>